<evidence type="ECO:0000313" key="7">
    <source>
        <dbReference type="Proteomes" id="UP000214720"/>
    </source>
</evidence>
<dbReference type="InterPro" id="IPR002220">
    <property type="entry name" value="DapA-like"/>
</dbReference>
<proteinExistence type="inferred from homology"/>
<dbReference type="PRINTS" id="PR00146">
    <property type="entry name" value="DHPICSNTHASE"/>
</dbReference>
<evidence type="ECO:0000256" key="1">
    <source>
        <dbReference type="ARBA" id="ARBA00007592"/>
    </source>
</evidence>
<feature type="active site" description="Proton donor/acceptor" evidence="4">
    <location>
        <position position="129"/>
    </location>
</feature>
<dbReference type="CDD" id="cd00408">
    <property type="entry name" value="DHDPS-like"/>
    <property type="match status" value="1"/>
</dbReference>
<evidence type="ECO:0000313" key="6">
    <source>
        <dbReference type="EMBL" id="OXC80076.1"/>
    </source>
</evidence>
<comment type="caution">
    <text evidence="6">The sequence shown here is derived from an EMBL/GenBank/DDBJ whole genome shotgun (WGS) entry which is preliminary data.</text>
</comment>
<dbReference type="Proteomes" id="UP000214720">
    <property type="component" value="Unassembled WGS sequence"/>
</dbReference>
<dbReference type="GO" id="GO:0008840">
    <property type="term" value="F:4-hydroxy-tetrahydrodipicolinate synthase activity"/>
    <property type="evidence" value="ECO:0007669"/>
    <property type="project" value="TreeGrafter"/>
</dbReference>
<evidence type="ECO:0000256" key="3">
    <source>
        <dbReference type="PIRNR" id="PIRNR001365"/>
    </source>
</evidence>
<dbReference type="SMART" id="SM01130">
    <property type="entry name" value="DHDPS"/>
    <property type="match status" value="1"/>
</dbReference>
<sequence length="288" mass="30366">MPAVVTPFDSEGKIQLNDYSKLVKWLVSIGADGICVAGDNGESWALTPDERQKLLEAAIEAADGKVPVILGASAPTAAQSIKYAKIAEGCGAAAILLMPQTYVLKATRAELLGHFKRIADATDIPIVAYNSPRRAGISLSVDDVEAICEVAPVIAIKESTRDIHHLTHLIRRLGERISVMTGPSPFLLVAAALGAKGFIATGPELLGPVAARIMDIGRAAPDEEYRRVHNALTILYEVLMGVGTWPASFKAALNLIGQPAGVPREPVAPLTGADLDKLKAALTDLSVL</sequence>
<organism evidence="6 7">
    <name type="scientific">Caballeronia sordidicola</name>
    <name type="common">Burkholderia sordidicola</name>
    <dbReference type="NCBI Taxonomy" id="196367"/>
    <lineage>
        <taxon>Bacteria</taxon>
        <taxon>Pseudomonadati</taxon>
        <taxon>Pseudomonadota</taxon>
        <taxon>Betaproteobacteria</taxon>
        <taxon>Burkholderiales</taxon>
        <taxon>Burkholderiaceae</taxon>
        <taxon>Caballeronia</taxon>
    </lineage>
</organism>
<evidence type="ECO:0000256" key="5">
    <source>
        <dbReference type="PIRSR" id="PIRSR001365-2"/>
    </source>
</evidence>
<dbReference type="Pfam" id="PF00701">
    <property type="entry name" value="DHDPS"/>
    <property type="match status" value="1"/>
</dbReference>
<dbReference type="InterPro" id="IPR013785">
    <property type="entry name" value="Aldolase_TIM"/>
</dbReference>
<dbReference type="Gene3D" id="3.20.20.70">
    <property type="entry name" value="Aldolase class I"/>
    <property type="match status" value="1"/>
</dbReference>
<feature type="active site" description="Schiff-base intermediate with substrate" evidence="4">
    <location>
        <position position="157"/>
    </location>
</feature>
<evidence type="ECO:0000256" key="2">
    <source>
        <dbReference type="ARBA" id="ARBA00023239"/>
    </source>
</evidence>
<dbReference type="EMBL" id="MTHB01000024">
    <property type="protein sequence ID" value="OXC80076.1"/>
    <property type="molecule type" value="Genomic_DNA"/>
</dbReference>
<protein>
    <submittedName>
        <fullName evidence="6">Dihydrodipicolinate synthase family</fullName>
    </submittedName>
</protein>
<reference evidence="7" key="1">
    <citation type="submission" date="2017-01" db="EMBL/GenBank/DDBJ databases">
        <title>Genome Analysis of Deinococcus marmoris KOPRI26562.</title>
        <authorList>
            <person name="Kim J.H."/>
            <person name="Oh H.-M."/>
        </authorList>
    </citation>
    <scope>NUCLEOTIDE SEQUENCE [LARGE SCALE GENOMIC DNA]</scope>
    <source>
        <strain evidence="7">PAMC 26633</strain>
    </source>
</reference>
<dbReference type="PIRSF" id="PIRSF001365">
    <property type="entry name" value="DHDPS"/>
    <property type="match status" value="1"/>
</dbReference>
<dbReference type="PANTHER" id="PTHR12128:SF66">
    <property type="entry name" value="4-HYDROXY-2-OXOGLUTARATE ALDOLASE, MITOCHONDRIAL"/>
    <property type="match status" value="1"/>
</dbReference>
<evidence type="ECO:0000256" key="4">
    <source>
        <dbReference type="PIRSR" id="PIRSR001365-1"/>
    </source>
</evidence>
<accession>A0A226X9C5</accession>
<dbReference type="SUPFAM" id="SSF51569">
    <property type="entry name" value="Aldolase"/>
    <property type="match status" value="1"/>
</dbReference>
<gene>
    <name evidence="6" type="ORF">BSU04_03440</name>
</gene>
<name>A0A226X9C5_CABSO</name>
<dbReference type="AlphaFoldDB" id="A0A226X9C5"/>
<dbReference type="PANTHER" id="PTHR12128">
    <property type="entry name" value="DIHYDRODIPICOLINATE SYNTHASE"/>
    <property type="match status" value="1"/>
</dbReference>
<feature type="binding site" evidence="5">
    <location>
        <position position="199"/>
    </location>
    <ligand>
        <name>pyruvate</name>
        <dbReference type="ChEBI" id="CHEBI:15361"/>
    </ligand>
</feature>
<comment type="similarity">
    <text evidence="1 3">Belongs to the DapA family.</text>
</comment>
<keyword evidence="2 3" id="KW-0456">Lyase</keyword>